<evidence type="ECO:0000313" key="15">
    <source>
        <dbReference type="Ensembl" id="ENSOANP00000013521.3"/>
    </source>
</evidence>
<keyword evidence="6 12" id="KW-0498">Mitosis</keyword>
<dbReference type="InParanoid" id="F6XKN2"/>
<evidence type="ECO:0000256" key="10">
    <source>
        <dbReference type="ARBA" id="ARBA00045419"/>
    </source>
</evidence>
<dbReference type="Pfam" id="PF08234">
    <property type="entry name" value="Spindle_Spc25"/>
    <property type="match status" value="1"/>
</dbReference>
<evidence type="ECO:0000256" key="3">
    <source>
        <dbReference type="ARBA" id="ARBA00013692"/>
    </source>
</evidence>
<dbReference type="OrthoDB" id="6353017at2759"/>
<dbReference type="CDD" id="cd23784">
    <property type="entry name" value="RWD_Spc25"/>
    <property type="match status" value="1"/>
</dbReference>
<dbReference type="GO" id="GO:0007052">
    <property type="term" value="P:mitotic spindle organization"/>
    <property type="evidence" value="ECO:0007669"/>
    <property type="project" value="Ensembl"/>
</dbReference>
<dbReference type="InterPro" id="IPR045143">
    <property type="entry name" value="Spc25"/>
</dbReference>
<gene>
    <name evidence="15" type="primary">SPC25</name>
</gene>
<dbReference type="eggNOG" id="KOG4657">
    <property type="taxonomic scope" value="Eukaryota"/>
</dbReference>
<dbReference type="OMA" id="KNINEFW"/>
<dbReference type="FunCoup" id="F6XKN2">
    <property type="interactions" value="618"/>
</dbReference>
<evidence type="ECO:0000256" key="4">
    <source>
        <dbReference type="ARBA" id="ARBA00022454"/>
    </source>
</evidence>
<dbReference type="Gene3D" id="3.30.457.50">
    <property type="entry name" value="Chromosome segregation protein Spc25"/>
    <property type="match status" value="1"/>
</dbReference>
<comment type="subunit">
    <text evidence="11">Component of the NDC80 complex, which is composed of ndc80, cdca1, spbc24 and spbc25. The NDC80 complex interacts with mis12 and zwint.</text>
</comment>
<sequence>MLTMSHIKTEEELALFDKSIDEFWTKFKNTWISEYSCQTVTLRDAHKEAIKALTERWSVKLKEEGQMVEKILEYKREIHRQNKIIKEKKDNLSELLSKIHDGQQQKEMWTQSIQNLKEELAKKKQIISTTNEANKEKLKGLNKSSEYFKDRLGLEIRNTHGGKLQFIFRNIDPKDHEKPFMFSLCLNEEGNYEVTESSPHLDCLAELQEKVRETNNFSAFLANVRKAFIGLVYN</sequence>
<evidence type="ECO:0000256" key="11">
    <source>
        <dbReference type="ARBA" id="ARBA00065771"/>
    </source>
</evidence>
<keyword evidence="4 12" id="KW-0158">Chromosome</keyword>
<comment type="subcellular location">
    <subcellularLocation>
        <location evidence="1">Chromosome</location>
        <location evidence="1">Centromere</location>
    </subcellularLocation>
    <subcellularLocation>
        <location evidence="12">Nucleus</location>
    </subcellularLocation>
    <subcellularLocation>
        <location evidence="12">Chromosome</location>
        <location evidence="12">Centromere</location>
        <location evidence="12">Kinetochore</location>
    </subcellularLocation>
</comment>
<keyword evidence="8 12" id="KW-0131">Cell cycle</keyword>
<feature type="coiled-coil region" evidence="13">
    <location>
        <begin position="71"/>
        <end position="133"/>
    </location>
</feature>
<proteinExistence type="inferred from homology"/>
<dbReference type="GO" id="GO:0005634">
    <property type="term" value="C:nucleus"/>
    <property type="evidence" value="ECO:0007669"/>
    <property type="project" value="UniProtKB-SubCell"/>
</dbReference>
<evidence type="ECO:0000256" key="2">
    <source>
        <dbReference type="ARBA" id="ARBA00006379"/>
    </source>
</evidence>
<dbReference type="HOGENOM" id="CLU_102420_0_0_1"/>
<dbReference type="GO" id="GO:0031262">
    <property type="term" value="C:Ndc80 complex"/>
    <property type="evidence" value="ECO:0000318"/>
    <property type="project" value="GO_Central"/>
</dbReference>
<keyword evidence="12" id="KW-0539">Nucleus</keyword>
<evidence type="ECO:0000256" key="7">
    <source>
        <dbReference type="ARBA" id="ARBA00023054"/>
    </source>
</evidence>
<dbReference type="AlphaFoldDB" id="F6XKN2"/>
<dbReference type="Ensembl" id="ENSOANT00000013524.3">
    <property type="protein sequence ID" value="ENSOANP00000013521.3"/>
    <property type="gene ID" value="ENSOANG00000008501.3"/>
</dbReference>
<keyword evidence="16" id="KW-1185">Reference proteome</keyword>
<evidence type="ECO:0000256" key="1">
    <source>
        <dbReference type="ARBA" id="ARBA00004584"/>
    </source>
</evidence>
<reference evidence="15" key="1">
    <citation type="submission" date="2025-08" db="UniProtKB">
        <authorList>
            <consortium name="Ensembl"/>
        </authorList>
    </citation>
    <scope>IDENTIFICATION</scope>
    <source>
        <strain evidence="15">Glennie</strain>
    </source>
</reference>
<evidence type="ECO:0000313" key="16">
    <source>
        <dbReference type="Proteomes" id="UP000002279"/>
    </source>
</evidence>
<dbReference type="Proteomes" id="UP000002279">
    <property type="component" value="Unplaced"/>
</dbReference>
<evidence type="ECO:0000256" key="6">
    <source>
        <dbReference type="ARBA" id="ARBA00022776"/>
    </source>
</evidence>
<reference evidence="15" key="2">
    <citation type="submission" date="2025-09" db="UniProtKB">
        <authorList>
            <consortium name="Ensembl"/>
        </authorList>
    </citation>
    <scope>IDENTIFICATION</scope>
    <source>
        <strain evidence="15">Glennie</strain>
    </source>
</reference>
<keyword evidence="5 12" id="KW-0132">Cell division</keyword>
<dbReference type="FunFam" id="3.30.457.50:FF:000001">
    <property type="entry name" value="Probable kinetochore protein spc25"/>
    <property type="match status" value="1"/>
</dbReference>
<dbReference type="Bgee" id="ENSOANG00000008501">
    <property type="expression patterns" value="Expressed in fibroblast and 8 other cell types or tissues"/>
</dbReference>
<feature type="domain" description="Chromosome segregation protein Spc25 C-terminal" evidence="14">
    <location>
        <begin position="160"/>
        <end position="228"/>
    </location>
</feature>
<evidence type="ECO:0000259" key="14">
    <source>
        <dbReference type="Pfam" id="PF08234"/>
    </source>
</evidence>
<comment type="similarity">
    <text evidence="2 12">Belongs to the SPC25 family.</text>
</comment>
<dbReference type="STRING" id="9258.ENSOANP00000013521"/>
<dbReference type="PANTHER" id="PTHR14281:SF0">
    <property type="entry name" value="KINETOCHORE PROTEIN SPC25"/>
    <property type="match status" value="1"/>
</dbReference>
<dbReference type="CTD" id="57405"/>
<name>F6XKN2_ORNAN</name>
<organism evidence="15 16">
    <name type="scientific">Ornithorhynchus anatinus</name>
    <name type="common">Duckbill platypus</name>
    <dbReference type="NCBI Taxonomy" id="9258"/>
    <lineage>
        <taxon>Eukaryota</taxon>
        <taxon>Metazoa</taxon>
        <taxon>Chordata</taxon>
        <taxon>Craniata</taxon>
        <taxon>Vertebrata</taxon>
        <taxon>Euteleostomi</taxon>
        <taxon>Mammalia</taxon>
        <taxon>Monotremata</taxon>
        <taxon>Ornithorhynchidae</taxon>
        <taxon>Ornithorhynchus</taxon>
    </lineage>
</organism>
<accession>F6XKN2</accession>
<dbReference type="GeneTree" id="ENSGT00390000002220"/>
<evidence type="ECO:0000256" key="9">
    <source>
        <dbReference type="ARBA" id="ARBA00023328"/>
    </source>
</evidence>
<evidence type="ECO:0000256" key="8">
    <source>
        <dbReference type="ARBA" id="ARBA00023306"/>
    </source>
</evidence>
<dbReference type="InterPro" id="IPR013255">
    <property type="entry name" value="Spc25_C"/>
</dbReference>
<comment type="function">
    <text evidence="10">Acts as a component of the essential kinetochore-associated NDC80 complex, which is required for chromosome segregation and spindle checkpoint activity. Required for kinetochore integrity and the organization of stable microtubule binding sites in the outer plate of the kinetochore. The NDC80 complex synergistically enhances the affinity of the SKA1 complex for microtubules and may allow the NDC80 complex to track depolymerizing microtubules.</text>
</comment>
<evidence type="ECO:0000256" key="12">
    <source>
        <dbReference type="RuleBase" id="RU367150"/>
    </source>
</evidence>
<dbReference type="GO" id="GO:0007059">
    <property type="term" value="P:chromosome segregation"/>
    <property type="evidence" value="ECO:0000318"/>
    <property type="project" value="GO_Central"/>
</dbReference>
<dbReference type="GO" id="GO:0008608">
    <property type="term" value="P:attachment of spindle microtubules to kinetochore"/>
    <property type="evidence" value="ECO:0007669"/>
    <property type="project" value="Ensembl"/>
</dbReference>
<protein>
    <recommendedName>
        <fullName evidence="3 12">Kinetochore protein SPC25</fullName>
    </recommendedName>
</protein>
<evidence type="ECO:0000256" key="5">
    <source>
        <dbReference type="ARBA" id="ARBA00022618"/>
    </source>
</evidence>
<keyword evidence="9 12" id="KW-0137">Centromere</keyword>
<evidence type="ECO:0000256" key="13">
    <source>
        <dbReference type="SAM" id="Coils"/>
    </source>
</evidence>
<dbReference type="RefSeq" id="XP_028927401.1">
    <property type="nucleotide sequence ID" value="XM_029071568.2"/>
</dbReference>
<dbReference type="KEGG" id="oaa:100083278"/>
<keyword evidence="7 13" id="KW-0175">Coiled coil</keyword>
<dbReference type="GO" id="GO:0051301">
    <property type="term" value="P:cell division"/>
    <property type="evidence" value="ECO:0007669"/>
    <property type="project" value="UniProtKB-UniRule"/>
</dbReference>
<dbReference type="GO" id="GO:0005829">
    <property type="term" value="C:cytosol"/>
    <property type="evidence" value="ECO:0007669"/>
    <property type="project" value="Ensembl"/>
</dbReference>
<keyword evidence="12" id="KW-0995">Kinetochore</keyword>
<dbReference type="PANTHER" id="PTHR14281">
    <property type="entry name" value="KINETOCHORE PROTEIN SPC25-RELATED"/>
    <property type="match status" value="1"/>
</dbReference>
<dbReference type="GeneID" id="100083278"/>